<dbReference type="Pfam" id="PF13561">
    <property type="entry name" value="adh_short_C2"/>
    <property type="match status" value="1"/>
</dbReference>
<comment type="similarity">
    <text evidence="1">Belongs to the short-chain dehydrogenases/reductases (SDR) family.</text>
</comment>
<protein>
    <submittedName>
        <fullName evidence="3">NAD(P)-dependent dehydrogenase (Short-subunit alcohol dehydrogenase family)</fullName>
    </submittedName>
</protein>
<dbReference type="EMBL" id="JAUSSW010000007">
    <property type="protein sequence ID" value="MDQ0103137.1"/>
    <property type="molecule type" value="Genomic_DNA"/>
</dbReference>
<evidence type="ECO:0000313" key="4">
    <source>
        <dbReference type="Proteomes" id="UP001244563"/>
    </source>
</evidence>
<dbReference type="PRINTS" id="PR00080">
    <property type="entry name" value="SDRFAMILY"/>
</dbReference>
<dbReference type="CDD" id="cd05233">
    <property type="entry name" value="SDR_c"/>
    <property type="match status" value="1"/>
</dbReference>
<reference evidence="3 4" key="1">
    <citation type="submission" date="2023-07" db="EMBL/GenBank/DDBJ databases">
        <title>Sorghum-associated microbial communities from plants grown in Nebraska, USA.</title>
        <authorList>
            <person name="Schachtman D."/>
        </authorList>
    </citation>
    <scope>NUCLEOTIDE SEQUENCE [LARGE SCALE GENOMIC DNA]</scope>
    <source>
        <strain evidence="3 4">CC523</strain>
    </source>
</reference>
<comment type="caution">
    <text evidence="3">The sequence shown here is derived from an EMBL/GenBank/DDBJ whole genome shotgun (WGS) entry which is preliminary data.</text>
</comment>
<dbReference type="Gene3D" id="3.40.50.720">
    <property type="entry name" value="NAD(P)-binding Rossmann-like Domain"/>
    <property type="match status" value="1"/>
</dbReference>
<proteinExistence type="inferred from homology"/>
<keyword evidence="2" id="KW-0560">Oxidoreductase</keyword>
<gene>
    <name evidence="3" type="ORF">J2T10_002794</name>
</gene>
<dbReference type="PANTHER" id="PTHR42760">
    <property type="entry name" value="SHORT-CHAIN DEHYDROGENASES/REDUCTASES FAMILY MEMBER"/>
    <property type="match status" value="1"/>
</dbReference>
<dbReference type="PANTHER" id="PTHR42760:SF133">
    <property type="entry name" value="3-OXOACYL-[ACYL-CARRIER-PROTEIN] REDUCTASE"/>
    <property type="match status" value="1"/>
</dbReference>
<dbReference type="PRINTS" id="PR00081">
    <property type="entry name" value="GDHRDH"/>
</dbReference>
<dbReference type="SUPFAM" id="SSF51735">
    <property type="entry name" value="NAD(P)-binding Rossmann-fold domains"/>
    <property type="match status" value="1"/>
</dbReference>
<evidence type="ECO:0000256" key="1">
    <source>
        <dbReference type="ARBA" id="ARBA00006484"/>
    </source>
</evidence>
<organism evidence="3 4">
    <name type="scientific">Paenarthrobacter nicotinovorans</name>
    <name type="common">Arthrobacter nicotinovorans</name>
    <dbReference type="NCBI Taxonomy" id="29320"/>
    <lineage>
        <taxon>Bacteria</taxon>
        <taxon>Bacillati</taxon>
        <taxon>Actinomycetota</taxon>
        <taxon>Actinomycetes</taxon>
        <taxon>Micrococcales</taxon>
        <taxon>Micrococcaceae</taxon>
        <taxon>Paenarthrobacter</taxon>
    </lineage>
</organism>
<sequence>MTGASSDIGAAIALELAKDGYALWLTYHEAREKAEDVARLCREVGAETCLSQLDLRSLQSIQALVGDVNREWGELHVLINNAGLCSFAGYESITSDDWDTVLETNARGTFLLTRECLPLLRRAKESGADRTIINISAIAGQVGALQAGIHFAASKAAVLAITRSFARLLAKEGIRVNAVSPGPVDTSMIDHVPPERKQTLGSAVPIGRFGTAEEVAWIAFCLASPRASFATGATYDVNGGVRID</sequence>
<keyword evidence="4" id="KW-1185">Reference proteome</keyword>
<accession>A0ABT9TRR0</accession>
<evidence type="ECO:0000256" key="2">
    <source>
        <dbReference type="ARBA" id="ARBA00023002"/>
    </source>
</evidence>
<dbReference type="InterPro" id="IPR036291">
    <property type="entry name" value="NAD(P)-bd_dom_sf"/>
</dbReference>
<dbReference type="Proteomes" id="UP001244563">
    <property type="component" value="Unassembled WGS sequence"/>
</dbReference>
<evidence type="ECO:0000313" key="3">
    <source>
        <dbReference type="EMBL" id="MDQ0103137.1"/>
    </source>
</evidence>
<name>A0ABT9TRR0_PAENI</name>
<dbReference type="InterPro" id="IPR002347">
    <property type="entry name" value="SDR_fam"/>
</dbReference>